<feature type="signal peptide" evidence="1">
    <location>
        <begin position="1"/>
        <end position="27"/>
    </location>
</feature>
<dbReference type="EMBL" id="PCMW01000005">
    <property type="protein sequence ID" value="PDS27070.1"/>
    <property type="molecule type" value="Genomic_DNA"/>
</dbReference>
<organism evidence="2 3">
    <name type="scientific">Flavobacterium branchiophilum</name>
    <dbReference type="NCBI Taxonomy" id="55197"/>
    <lineage>
        <taxon>Bacteria</taxon>
        <taxon>Pseudomonadati</taxon>
        <taxon>Bacteroidota</taxon>
        <taxon>Flavobacteriia</taxon>
        <taxon>Flavobacteriales</taxon>
        <taxon>Flavobacteriaceae</taxon>
        <taxon>Flavobacterium</taxon>
    </lineage>
</organism>
<dbReference type="Proteomes" id="UP000220828">
    <property type="component" value="Unassembled WGS sequence"/>
</dbReference>
<protein>
    <recommendedName>
        <fullName evidence="4">Lipoprotein</fullName>
    </recommendedName>
</protein>
<dbReference type="RefSeq" id="WP_097553185.1">
    <property type="nucleotide sequence ID" value="NZ_PCMW01000005.1"/>
</dbReference>
<evidence type="ECO:0000313" key="3">
    <source>
        <dbReference type="Proteomes" id="UP000220828"/>
    </source>
</evidence>
<evidence type="ECO:0000256" key="1">
    <source>
        <dbReference type="SAM" id="SignalP"/>
    </source>
</evidence>
<comment type="caution">
    <text evidence="2">The sequence shown here is derived from an EMBL/GenBank/DDBJ whole genome shotgun (WGS) entry which is preliminary data.</text>
</comment>
<sequence>MTHIIYKQWINNSMLLFKILVLTFSFANLSSCTEVNNYYATEGLGKVNVYIEGNITNEQAQAKLATEIGTITENIYIENTSVLNNIALEVPTTIRKIAFSNNTALQQIAIHGIGSMPFCSLSVGGKVVENITINGITELQNVMISGATTNATTLLCHDLVKINSEFSCYFSNSYTNSMSFFDLEEVSPSHQNFSTWEGKFSVFHLPVLTTLSEVEINLTIPILQLPELEQAIAITAGYYGYLGIQHIYFPNLTHCSFLKFRDDSKQVVVDLPALTFCLNYQTRIGLESAGVNALLHKFLTIQPPSGKNIFVEEDGPPTGQGLLDKQTLINQGNQVVTN</sequence>
<feature type="chain" id="PRO_5013816817" description="Lipoprotein" evidence="1">
    <location>
        <begin position="28"/>
        <end position="338"/>
    </location>
</feature>
<evidence type="ECO:0000313" key="2">
    <source>
        <dbReference type="EMBL" id="PDS27070.1"/>
    </source>
</evidence>
<dbReference type="AlphaFoldDB" id="A0A2H3KF42"/>
<accession>A0A2H3KF42</accession>
<evidence type="ECO:0008006" key="4">
    <source>
        <dbReference type="Google" id="ProtNLM"/>
    </source>
</evidence>
<keyword evidence="1" id="KW-0732">Signal</keyword>
<gene>
    <name evidence="2" type="ORF">B0A77_00635</name>
</gene>
<name>A0A2H3KF42_9FLAO</name>
<reference evidence="2 3" key="1">
    <citation type="submission" date="2017-09" db="EMBL/GenBank/DDBJ databases">
        <title>Whole genomes of Flavobacteriaceae.</title>
        <authorList>
            <person name="Stine C."/>
            <person name="Li C."/>
            <person name="Tadesse D."/>
        </authorList>
    </citation>
    <scope>NUCLEOTIDE SEQUENCE [LARGE SCALE GENOMIC DNA]</scope>
    <source>
        <strain evidence="2 3">ATCC 35036</strain>
    </source>
</reference>
<proteinExistence type="predicted"/>
<dbReference type="OrthoDB" id="9765957at2"/>